<proteinExistence type="predicted"/>
<reference evidence="4" key="1">
    <citation type="journal article" date="2020" name="mSystems">
        <title>Genome- and Community-Level Interaction Insights into Carbon Utilization and Element Cycling Functions of Hydrothermarchaeota in Hydrothermal Sediment.</title>
        <authorList>
            <person name="Zhou Z."/>
            <person name="Liu Y."/>
            <person name="Xu W."/>
            <person name="Pan J."/>
            <person name="Luo Z.H."/>
            <person name="Li M."/>
        </authorList>
    </citation>
    <scope>NUCLEOTIDE SEQUENCE [LARGE SCALE GENOMIC DNA]</scope>
    <source>
        <strain evidence="4">SpSt-1181</strain>
    </source>
</reference>
<evidence type="ECO:0000256" key="2">
    <source>
        <dbReference type="NCBIfam" id="TIGR01927"/>
    </source>
</evidence>
<organism evidence="4">
    <name type="scientific">Prosthecochloris aestuarii</name>
    <dbReference type="NCBI Taxonomy" id="1102"/>
    <lineage>
        <taxon>Bacteria</taxon>
        <taxon>Pseudomonadati</taxon>
        <taxon>Chlorobiota</taxon>
        <taxon>Chlorobiia</taxon>
        <taxon>Chlorobiales</taxon>
        <taxon>Chlorobiaceae</taxon>
        <taxon>Prosthecochloris</taxon>
    </lineage>
</organism>
<dbReference type="NCBIfam" id="TIGR01927">
    <property type="entry name" value="menC_gam_Gplu"/>
    <property type="match status" value="1"/>
</dbReference>
<dbReference type="GO" id="GO:0043748">
    <property type="term" value="F:O-succinylbenzoate synthase activity"/>
    <property type="evidence" value="ECO:0007669"/>
    <property type="project" value="UniProtKB-EC"/>
</dbReference>
<dbReference type="CDD" id="cd03320">
    <property type="entry name" value="OSBS"/>
    <property type="match status" value="1"/>
</dbReference>
<keyword evidence="1" id="KW-0479">Metal-binding</keyword>
<dbReference type="Gene3D" id="3.20.20.120">
    <property type="entry name" value="Enolase-like C-terminal domain"/>
    <property type="match status" value="1"/>
</dbReference>
<dbReference type="Proteomes" id="UP000886335">
    <property type="component" value="Unassembled WGS sequence"/>
</dbReference>
<dbReference type="InterPro" id="IPR036849">
    <property type="entry name" value="Enolase-like_C_sf"/>
</dbReference>
<name>A0A831SRA7_PROAE</name>
<dbReference type="SMART" id="SM00922">
    <property type="entry name" value="MR_MLE"/>
    <property type="match status" value="1"/>
</dbReference>
<dbReference type="SUPFAM" id="SSF51604">
    <property type="entry name" value="Enolase C-terminal domain-like"/>
    <property type="match status" value="1"/>
</dbReference>
<evidence type="ECO:0000313" key="4">
    <source>
        <dbReference type="EMBL" id="HED30483.1"/>
    </source>
</evidence>
<accession>A0A831SRA7</accession>
<dbReference type="InterPro" id="IPR013342">
    <property type="entry name" value="Mandelate_racemase_C"/>
</dbReference>
<feature type="domain" description="Mandelate racemase/muconate lactonizing enzyme C-terminal" evidence="3">
    <location>
        <begin position="48"/>
        <end position="143"/>
    </location>
</feature>
<dbReference type="PANTHER" id="PTHR48073">
    <property type="entry name" value="O-SUCCINYLBENZOATE SYNTHASE-RELATED"/>
    <property type="match status" value="1"/>
</dbReference>
<dbReference type="Pfam" id="PF13378">
    <property type="entry name" value="MR_MLE_C"/>
    <property type="match status" value="1"/>
</dbReference>
<dbReference type="SFLD" id="SFLDS00001">
    <property type="entry name" value="Enolase"/>
    <property type="match status" value="1"/>
</dbReference>
<dbReference type="PROSITE" id="PS00909">
    <property type="entry name" value="MR_MLE_2"/>
    <property type="match status" value="1"/>
</dbReference>
<dbReference type="SFLD" id="SFLDF00009">
    <property type="entry name" value="o-succinylbenzoate_synthase"/>
    <property type="match status" value="1"/>
</dbReference>
<dbReference type="AlphaFoldDB" id="A0A831SRA7"/>
<dbReference type="GO" id="GO:0009063">
    <property type="term" value="P:amino acid catabolic process"/>
    <property type="evidence" value="ECO:0007669"/>
    <property type="project" value="InterPro"/>
</dbReference>
<dbReference type="SFLD" id="SFLDG00180">
    <property type="entry name" value="muconate_cycloisomerase"/>
    <property type="match status" value="1"/>
</dbReference>
<feature type="non-terminal residue" evidence="4">
    <location>
        <position position="1"/>
    </location>
</feature>
<keyword evidence="4" id="KW-0456">Lyase</keyword>
<gene>
    <name evidence="4" type="primary">menC</name>
    <name evidence="4" type="ORF">ENN50_02080</name>
</gene>
<dbReference type="EMBL" id="DSBW01000050">
    <property type="protein sequence ID" value="HED30483.1"/>
    <property type="molecule type" value="Genomic_DNA"/>
</dbReference>
<dbReference type="GO" id="GO:0046872">
    <property type="term" value="F:metal ion binding"/>
    <property type="evidence" value="ECO:0007669"/>
    <property type="project" value="UniProtKB-KW"/>
</dbReference>
<protein>
    <recommendedName>
        <fullName evidence="2">o-succinylbenzoate synthase</fullName>
        <ecNumber evidence="2">4.2.1.113</ecNumber>
    </recommendedName>
</protein>
<dbReference type="InterPro" id="IPR018110">
    <property type="entry name" value="Mandel_Rmase/mucon_lact_enz_CS"/>
</dbReference>
<dbReference type="PANTHER" id="PTHR48073:SF6">
    <property type="entry name" value="PROTEIN PHYLLO, CHLOROPLASTIC-LIKE"/>
    <property type="match status" value="1"/>
</dbReference>
<evidence type="ECO:0000259" key="3">
    <source>
        <dbReference type="SMART" id="SM00922"/>
    </source>
</evidence>
<sequence length="273" mass="30209">DLFPSVRTGIEMALLNLQASEKGKFTPLPWNLNPASTLPLNALLFGNKADVLQQADMYYRIGYRTFKLKIRPERAGEATEVITELHRILGDAVQFRLDSNQSFTCESAARFLDALPGKQIAYIEEPLMKPEESARLYERTGIRIALDESLWQCPALRHELPASCLGAYILKPSRTGGISATMRLAIEARSRGLAAVISSAYDSGISTGFFARMASLLDAHPPACGLDTFRQFQRDILAVPLSATDGLLDVDAVWKSSTKPDLSRLNCMKEWTL</sequence>
<dbReference type="EC" id="4.2.1.113" evidence="2"/>
<comment type="caution">
    <text evidence="4">The sequence shown here is derived from an EMBL/GenBank/DDBJ whole genome shotgun (WGS) entry which is preliminary data.</text>
</comment>
<dbReference type="GO" id="GO:0009234">
    <property type="term" value="P:menaquinone biosynthetic process"/>
    <property type="evidence" value="ECO:0007669"/>
    <property type="project" value="UniProtKB-UniRule"/>
</dbReference>
<evidence type="ECO:0000256" key="1">
    <source>
        <dbReference type="ARBA" id="ARBA00022723"/>
    </source>
</evidence>
<dbReference type="InterPro" id="IPR029065">
    <property type="entry name" value="Enolase_C-like"/>
</dbReference>